<keyword evidence="1" id="KW-0472">Membrane</keyword>
<proteinExistence type="predicted"/>
<feature type="domain" description="Ku70/Ku80 N-terminal alpha/beta" evidence="2">
    <location>
        <begin position="6"/>
        <end position="78"/>
    </location>
</feature>
<evidence type="ECO:0000313" key="4">
    <source>
        <dbReference type="Proteomes" id="UP001378592"/>
    </source>
</evidence>
<feature type="transmembrane region" description="Helical" evidence="1">
    <location>
        <begin position="82"/>
        <end position="100"/>
    </location>
</feature>
<sequence>MIEGEQQRALDRANDLCGLNITLEILPLTSNFDVNLFYKDLVVAAMGEDYAEQALGTSAQQIEDLLMRVCRFSHKKRSQGRLLLYLGPKLAIGIGVYSMLRRRPMPKRLWLEKKTNLPVKSSVHNFNAVSV</sequence>
<dbReference type="AlphaFoldDB" id="A0AAN9VXV9"/>
<keyword evidence="1" id="KW-0812">Transmembrane</keyword>
<organism evidence="3 4">
    <name type="scientific">Gryllus longicercus</name>
    <dbReference type="NCBI Taxonomy" id="2509291"/>
    <lineage>
        <taxon>Eukaryota</taxon>
        <taxon>Metazoa</taxon>
        <taxon>Ecdysozoa</taxon>
        <taxon>Arthropoda</taxon>
        <taxon>Hexapoda</taxon>
        <taxon>Insecta</taxon>
        <taxon>Pterygota</taxon>
        <taxon>Neoptera</taxon>
        <taxon>Polyneoptera</taxon>
        <taxon>Orthoptera</taxon>
        <taxon>Ensifera</taxon>
        <taxon>Gryllidea</taxon>
        <taxon>Grylloidea</taxon>
        <taxon>Gryllidae</taxon>
        <taxon>Gryllinae</taxon>
        <taxon>Gryllus</taxon>
    </lineage>
</organism>
<evidence type="ECO:0000259" key="2">
    <source>
        <dbReference type="Pfam" id="PF03731"/>
    </source>
</evidence>
<evidence type="ECO:0000256" key="1">
    <source>
        <dbReference type="SAM" id="Phobius"/>
    </source>
</evidence>
<keyword evidence="4" id="KW-1185">Reference proteome</keyword>
<dbReference type="Gene3D" id="3.40.50.410">
    <property type="entry name" value="von Willebrand factor, type A domain"/>
    <property type="match status" value="1"/>
</dbReference>
<dbReference type="Proteomes" id="UP001378592">
    <property type="component" value="Unassembled WGS sequence"/>
</dbReference>
<dbReference type="GO" id="GO:0032991">
    <property type="term" value="C:protein-containing complex"/>
    <property type="evidence" value="ECO:0007669"/>
    <property type="project" value="UniProtKB-ARBA"/>
</dbReference>
<dbReference type="InterPro" id="IPR005161">
    <property type="entry name" value="Ku_N"/>
</dbReference>
<protein>
    <recommendedName>
        <fullName evidence="2">Ku70/Ku80 N-terminal alpha/beta domain-containing protein</fullName>
    </recommendedName>
</protein>
<reference evidence="3 4" key="1">
    <citation type="submission" date="2024-03" db="EMBL/GenBank/DDBJ databases">
        <title>The genome assembly and annotation of the cricket Gryllus longicercus Weissman &amp; Gray.</title>
        <authorList>
            <person name="Szrajer S."/>
            <person name="Gray D."/>
            <person name="Ylla G."/>
        </authorList>
    </citation>
    <scope>NUCLEOTIDE SEQUENCE [LARGE SCALE GENOMIC DNA]</scope>
    <source>
        <strain evidence="3">DAG 2021-001</strain>
        <tissue evidence="3">Whole body minus gut</tissue>
    </source>
</reference>
<dbReference type="Pfam" id="PF03731">
    <property type="entry name" value="Ku_N"/>
    <property type="match status" value="1"/>
</dbReference>
<accession>A0AAN9VXV9</accession>
<dbReference type="InterPro" id="IPR036465">
    <property type="entry name" value="vWFA_dom_sf"/>
</dbReference>
<name>A0AAN9VXV9_9ORTH</name>
<evidence type="ECO:0000313" key="3">
    <source>
        <dbReference type="EMBL" id="KAK7871941.1"/>
    </source>
</evidence>
<keyword evidence="1" id="KW-1133">Transmembrane helix</keyword>
<comment type="caution">
    <text evidence="3">The sequence shown here is derived from an EMBL/GenBank/DDBJ whole genome shotgun (WGS) entry which is preliminary data.</text>
</comment>
<gene>
    <name evidence="3" type="ORF">R5R35_009742</name>
</gene>
<dbReference type="EMBL" id="JAZDUA010000032">
    <property type="protein sequence ID" value="KAK7871941.1"/>
    <property type="molecule type" value="Genomic_DNA"/>
</dbReference>